<feature type="transmembrane region" description="Helical" evidence="4">
    <location>
        <begin position="160"/>
        <end position="180"/>
    </location>
</feature>
<dbReference type="Proteomes" id="UP000236413">
    <property type="component" value="Unassembled WGS sequence"/>
</dbReference>
<dbReference type="GO" id="GO:0043565">
    <property type="term" value="F:sequence-specific DNA binding"/>
    <property type="evidence" value="ECO:0007669"/>
    <property type="project" value="InterPro"/>
</dbReference>
<dbReference type="EMBL" id="PPEG02000003">
    <property type="protein sequence ID" value="PWN62828.1"/>
    <property type="molecule type" value="Genomic_DNA"/>
</dbReference>
<keyword evidence="3" id="KW-0804">Transcription</keyword>
<feature type="transmembrane region" description="Helical" evidence="4">
    <location>
        <begin position="75"/>
        <end position="94"/>
    </location>
</feature>
<dbReference type="SUPFAM" id="SSF46689">
    <property type="entry name" value="Homeodomain-like"/>
    <property type="match status" value="1"/>
</dbReference>
<dbReference type="AlphaFoldDB" id="A0A316WUF6"/>
<dbReference type="GO" id="GO:0003700">
    <property type="term" value="F:DNA-binding transcription factor activity"/>
    <property type="evidence" value="ECO:0007669"/>
    <property type="project" value="InterPro"/>
</dbReference>
<keyword evidence="4" id="KW-0472">Membrane</keyword>
<keyword evidence="4" id="KW-0812">Transmembrane</keyword>
<feature type="transmembrane region" description="Helical" evidence="4">
    <location>
        <begin position="135"/>
        <end position="154"/>
    </location>
</feature>
<dbReference type="SMART" id="SM00342">
    <property type="entry name" value="HTH_ARAC"/>
    <property type="match status" value="1"/>
</dbReference>
<feature type="transmembrane region" description="Helical" evidence="4">
    <location>
        <begin position="106"/>
        <end position="128"/>
    </location>
</feature>
<dbReference type="InterPro" id="IPR018062">
    <property type="entry name" value="HTH_AraC-typ_CS"/>
</dbReference>
<feature type="transmembrane region" description="Helical" evidence="4">
    <location>
        <begin position="51"/>
        <end position="68"/>
    </location>
</feature>
<keyword evidence="4" id="KW-1133">Transmembrane helix</keyword>
<gene>
    <name evidence="6" type="ORF">C1634_008620</name>
</gene>
<evidence type="ECO:0000259" key="5">
    <source>
        <dbReference type="PROSITE" id="PS01124"/>
    </source>
</evidence>
<organism evidence="6 7">
    <name type="scientific">Chryseobacterium viscerum</name>
    <dbReference type="NCBI Taxonomy" id="1037377"/>
    <lineage>
        <taxon>Bacteria</taxon>
        <taxon>Pseudomonadati</taxon>
        <taxon>Bacteroidota</taxon>
        <taxon>Flavobacteriia</taxon>
        <taxon>Flavobacteriales</taxon>
        <taxon>Weeksellaceae</taxon>
        <taxon>Chryseobacterium group</taxon>
        <taxon>Chryseobacterium</taxon>
    </lineage>
</organism>
<feature type="domain" description="HTH araC/xylS-type" evidence="5">
    <location>
        <begin position="283"/>
        <end position="385"/>
    </location>
</feature>
<evidence type="ECO:0000313" key="6">
    <source>
        <dbReference type="EMBL" id="PWN62828.1"/>
    </source>
</evidence>
<dbReference type="PANTHER" id="PTHR43280:SF29">
    <property type="entry name" value="ARAC-FAMILY TRANSCRIPTIONAL REGULATOR"/>
    <property type="match status" value="1"/>
</dbReference>
<evidence type="ECO:0000256" key="4">
    <source>
        <dbReference type="SAM" id="Phobius"/>
    </source>
</evidence>
<keyword evidence="2" id="KW-0238">DNA-binding</keyword>
<feature type="transmembrane region" description="Helical" evidence="4">
    <location>
        <begin position="230"/>
        <end position="253"/>
    </location>
</feature>
<dbReference type="InterPro" id="IPR009057">
    <property type="entry name" value="Homeodomain-like_sf"/>
</dbReference>
<comment type="caution">
    <text evidence="6">The sequence shown here is derived from an EMBL/GenBank/DDBJ whole genome shotgun (WGS) entry which is preliminary data.</text>
</comment>
<feature type="transmembrane region" description="Helical" evidence="4">
    <location>
        <begin position="20"/>
        <end position="39"/>
    </location>
</feature>
<evidence type="ECO:0000313" key="7">
    <source>
        <dbReference type="Proteomes" id="UP000236413"/>
    </source>
</evidence>
<dbReference type="Pfam" id="PF12833">
    <property type="entry name" value="HTH_18"/>
    <property type="match status" value="1"/>
</dbReference>
<feature type="transmembrane region" description="Helical" evidence="4">
    <location>
        <begin position="201"/>
        <end position="218"/>
    </location>
</feature>
<dbReference type="Gene3D" id="1.10.10.60">
    <property type="entry name" value="Homeodomain-like"/>
    <property type="match status" value="2"/>
</dbReference>
<accession>A0A316WUF6</accession>
<dbReference type="PROSITE" id="PS01124">
    <property type="entry name" value="HTH_ARAC_FAMILY_2"/>
    <property type="match status" value="1"/>
</dbReference>
<protein>
    <submittedName>
        <fullName evidence="6">AraC family transcriptional regulator</fullName>
    </submittedName>
</protein>
<sequence>MLNDGLKKMMDRMNYSDDEFLYMIFRILIICSFVNIMKIENMSFINDLGKIIFFLFLLLSAFLITAKSERKLPNYLFAAFLLISVIDLSGFFLTPSDNKLIKGFKLGSVLLQMPLYFLYVNAACYYNFTLRTKHLLHALPFLFFLLWFSITGISEQNNQIFDIVSTVQYYFYIVAVFLVLRTFRKLYQENYSSNHHLTYKWLMQTTILFLIGSFFVLLRGFTKTDSSTFMYLYAFSSLFVLFIISWFVLNALYRPNLLAGINKDLIPIQQVDEPQKEEPEQLKNLLIFMETEKPYLDDKLTLQKLAKQIDIPEKQLSGLINQHTGKHFFDFINEFRINKAKAILKDQPQLTVLEVLYEVGFNSKSSFYTAFKKETGVTPTDYRKSIV</sequence>
<dbReference type="PROSITE" id="PS00041">
    <property type="entry name" value="HTH_ARAC_FAMILY_1"/>
    <property type="match status" value="1"/>
</dbReference>
<keyword evidence="1" id="KW-0805">Transcription regulation</keyword>
<evidence type="ECO:0000256" key="1">
    <source>
        <dbReference type="ARBA" id="ARBA00023015"/>
    </source>
</evidence>
<evidence type="ECO:0000256" key="2">
    <source>
        <dbReference type="ARBA" id="ARBA00023125"/>
    </source>
</evidence>
<evidence type="ECO:0000256" key="3">
    <source>
        <dbReference type="ARBA" id="ARBA00023163"/>
    </source>
</evidence>
<name>A0A316WUF6_9FLAO</name>
<dbReference type="PANTHER" id="PTHR43280">
    <property type="entry name" value="ARAC-FAMILY TRANSCRIPTIONAL REGULATOR"/>
    <property type="match status" value="1"/>
</dbReference>
<reference evidence="6 7" key="1">
    <citation type="submission" date="2018-04" db="EMBL/GenBank/DDBJ databases">
        <title>Chryseobacterium oncorhynchi 701B-08T from rainbow trout, and Chryseobacterium viscerum 687B-08T from diseased fish.</title>
        <authorList>
            <person name="Jeong J.-J."/>
            <person name="Lee Y.J."/>
            <person name="Pathiraja D."/>
            <person name="Park B."/>
            <person name="Choi I.-G."/>
            <person name="Kim K.D."/>
        </authorList>
    </citation>
    <scope>NUCLEOTIDE SEQUENCE [LARGE SCALE GENOMIC DNA]</scope>
    <source>
        <strain evidence="6 7">687B-08</strain>
    </source>
</reference>
<dbReference type="PRINTS" id="PR00032">
    <property type="entry name" value="HTHARAC"/>
</dbReference>
<proteinExistence type="predicted"/>
<dbReference type="InterPro" id="IPR018060">
    <property type="entry name" value="HTH_AraC"/>
</dbReference>
<dbReference type="InterPro" id="IPR020449">
    <property type="entry name" value="Tscrpt_reg_AraC-type_HTH"/>
</dbReference>